<proteinExistence type="inferred from homology"/>
<name>A0A2K6VJW7_ONCVO</name>
<dbReference type="Proteomes" id="UP000024404">
    <property type="component" value="Unassembled WGS sequence"/>
</dbReference>
<evidence type="ECO:0000256" key="9">
    <source>
        <dbReference type="ARBA" id="ARBA00022840"/>
    </source>
</evidence>
<dbReference type="Pfam" id="PF00069">
    <property type="entry name" value="Pkinase"/>
    <property type="match status" value="1"/>
</dbReference>
<feature type="region of interest" description="Disordered" evidence="15">
    <location>
        <begin position="632"/>
        <end position="668"/>
    </location>
</feature>
<feature type="region of interest" description="Disordered" evidence="15">
    <location>
        <begin position="763"/>
        <end position="803"/>
    </location>
</feature>
<sequence length="1021" mass="114949">MNFSTAKKNTKISSGLRRLEDQSHSVLLQDISSSKDLHPRPVNGDNSDAAISALIVHSTVNGYETMTVKSELARMMSDQNFANCKMDVNQSAPSAPIPKRLLADSVIVDEISVNNRAISPPGLMPAGINSSFQNLAPNNISTIDILYRGLFSCFKPMWSYFGRSTESLLSGMTKSTIAFSDNNWEIPFETITHLEWLGSGSQGAVFSGQLNGRLVAVKKVKDKSETEIKHLQHLNHENLIKFIGVCTQSPCFCIVMEYCGQGQLYELVRSGHHIEKDTFGEWARQIGDGMNYLHQKRIIHRDLKSPNILVDDSDILKICDFGTSHQWDKQKSIVMSFCGTAAWMAPEIIKKEPCSEKVDIWSFGVVLWELLTQEIPYKDIDSMAIIWGVGSNNLSLPIPDTAPEGLKLLLRQCWSIKPQNRPSFSQILKHVAVFKSEITNISDDEWLEKKASWKAYVIEYMKGIRQEKPMAQKNDAVNERELLRMRREELKHAQDIREMYEDKLRRAARIYSKLERCLDDLAVREQELIERERYVSEREKYGYNMRVKTNIFPPKSTLKNVKNVVMRMRPESSGTVSVTKQSINVYNSNRALSYEGQEEMSSSEDENRSDYICRNSSARCSASSITTSGAFPSSQSLNFSRQNSGRSSLGYNRKSNKTSPRIPTSNSDTVEKLGTYEYNFSRDSSMRLSNYFCNYQTDLVRRSPTRNSGISEASCDSGFHNFNDAEFASGTSTSGLIYECNFCGQPVTSTNFYRNAEGRWSDGRLTSQRRKNKRNAASSHRNSLQRVTSVSTKEKRSPYTRSRQSLAEFTLINNGATRKTPPYEITDNTIVNSQNKIVSCPTTTKSKKAEMLADEESNVTIPPSTSCQRIVKDEHTIMSNKQAVLHERDDKLTKEASDASAEEESSEERDENNGNILGSSLDSTSACCVVFQRFRNPHSTNDSERSSCQLITSSSTMESSMERSLEMAAIHSDGLSDKEQQVRAVKNTIRTHRRTASTPLSIPSAVCETTSESDAEQMAHC</sequence>
<dbReference type="GO" id="GO:0038066">
    <property type="term" value="P:p38MAPK cascade"/>
    <property type="evidence" value="ECO:0007669"/>
    <property type="project" value="EnsemblMetazoa"/>
</dbReference>
<dbReference type="InterPro" id="IPR011009">
    <property type="entry name" value="Kinase-like_dom_sf"/>
</dbReference>
<dbReference type="InterPro" id="IPR017419">
    <property type="entry name" value="MAP3K12_MAP3K13"/>
</dbReference>
<comment type="catalytic activity">
    <reaction evidence="10">
        <text>L-threonyl-[protein] + ATP = O-phospho-L-threonyl-[protein] + ADP + H(+)</text>
        <dbReference type="Rhea" id="RHEA:46608"/>
        <dbReference type="Rhea" id="RHEA-COMP:11060"/>
        <dbReference type="Rhea" id="RHEA-COMP:11605"/>
        <dbReference type="ChEBI" id="CHEBI:15378"/>
        <dbReference type="ChEBI" id="CHEBI:30013"/>
        <dbReference type="ChEBI" id="CHEBI:30616"/>
        <dbReference type="ChEBI" id="CHEBI:61977"/>
        <dbReference type="ChEBI" id="CHEBI:456216"/>
        <dbReference type="EC" id="2.7.11.25"/>
    </reaction>
</comment>
<evidence type="ECO:0000256" key="11">
    <source>
        <dbReference type="ARBA" id="ARBA00048329"/>
    </source>
</evidence>
<dbReference type="GO" id="GO:0048677">
    <property type="term" value="P:axon extension involved in regeneration"/>
    <property type="evidence" value="ECO:0007669"/>
    <property type="project" value="EnsemblMetazoa"/>
</dbReference>
<feature type="active site" description="Proton acceptor" evidence="13">
    <location>
        <position position="302"/>
    </location>
</feature>
<evidence type="ECO:0000256" key="6">
    <source>
        <dbReference type="ARBA" id="ARBA00022679"/>
    </source>
</evidence>
<keyword evidence="4" id="KW-0963">Cytoplasm</keyword>
<dbReference type="SMART" id="SM00220">
    <property type="entry name" value="S_TKc"/>
    <property type="match status" value="1"/>
</dbReference>
<dbReference type="PROSITE" id="PS00108">
    <property type="entry name" value="PROTEIN_KINASE_ST"/>
    <property type="match status" value="1"/>
</dbReference>
<dbReference type="PRINTS" id="PR00109">
    <property type="entry name" value="TYRKINASE"/>
</dbReference>
<dbReference type="PANTHER" id="PTHR44329:SF304">
    <property type="entry name" value="MITOGEN-ACTIVATED PROTEIN KINASE KINASE KINASE 13-LIKE ISOFORM X1"/>
    <property type="match status" value="1"/>
</dbReference>
<comment type="similarity">
    <text evidence="2 12">Belongs to the protein kinase superfamily. STE Ser/Thr protein kinase family. MAP kinase kinase kinase subfamily.</text>
</comment>
<dbReference type="InterPro" id="IPR001245">
    <property type="entry name" value="Ser-Thr/Tyr_kinase_cat_dom"/>
</dbReference>
<evidence type="ECO:0000313" key="16">
    <source>
        <dbReference type="EnsemblMetazoa" id="OVOC1176.1"/>
    </source>
</evidence>
<feature type="binding site" evidence="14">
    <location>
        <position position="218"/>
    </location>
    <ligand>
        <name>ATP</name>
        <dbReference type="ChEBI" id="CHEBI:30616"/>
    </ligand>
</feature>
<dbReference type="GO" id="GO:0004709">
    <property type="term" value="F:MAP kinase kinase kinase activity"/>
    <property type="evidence" value="ECO:0007669"/>
    <property type="project" value="UniProtKB-EC"/>
</dbReference>
<keyword evidence="9 12" id="KW-0067">ATP-binding</keyword>
<dbReference type="GO" id="GO:0045202">
    <property type="term" value="C:synapse"/>
    <property type="evidence" value="ECO:0007669"/>
    <property type="project" value="EnsemblMetazoa"/>
</dbReference>
<keyword evidence="17" id="KW-1185">Reference proteome</keyword>
<evidence type="ECO:0000256" key="7">
    <source>
        <dbReference type="ARBA" id="ARBA00022741"/>
    </source>
</evidence>
<dbReference type="SUPFAM" id="SSF56112">
    <property type="entry name" value="Protein kinase-like (PK-like)"/>
    <property type="match status" value="1"/>
</dbReference>
<feature type="binding site" evidence="14">
    <location>
        <begin position="197"/>
        <end position="205"/>
    </location>
    <ligand>
        <name>ATP</name>
        <dbReference type="ChEBI" id="CHEBI:30616"/>
    </ligand>
</feature>
<keyword evidence="7 12" id="KW-0547">Nucleotide-binding</keyword>
<comment type="subcellular location">
    <subcellularLocation>
        <location evidence="1">Cytoplasm</location>
    </subcellularLocation>
</comment>
<feature type="compositionally biased region" description="Basic and acidic residues" evidence="15">
    <location>
        <begin position="884"/>
        <end position="897"/>
    </location>
</feature>
<evidence type="ECO:0000256" key="4">
    <source>
        <dbReference type="ARBA" id="ARBA00022490"/>
    </source>
</evidence>
<dbReference type="InterPro" id="IPR000719">
    <property type="entry name" value="Prot_kinase_dom"/>
</dbReference>
<dbReference type="GO" id="GO:0048689">
    <property type="term" value="P:formation of growth cone in injured axon"/>
    <property type="evidence" value="ECO:0007669"/>
    <property type="project" value="EnsemblMetazoa"/>
</dbReference>
<evidence type="ECO:0000256" key="1">
    <source>
        <dbReference type="ARBA" id="ARBA00004496"/>
    </source>
</evidence>
<dbReference type="EnsemblMetazoa" id="OVOC1176.1">
    <property type="protein sequence ID" value="OVOC1176.1"/>
    <property type="gene ID" value="WBGene00237985"/>
</dbReference>
<dbReference type="PIRSF" id="PIRSF038165">
    <property type="entry name" value="MAPKKK12_MAPKKK13"/>
    <property type="match status" value="1"/>
</dbReference>
<dbReference type="GO" id="GO:0046785">
    <property type="term" value="P:microtubule polymerization"/>
    <property type="evidence" value="ECO:0007669"/>
    <property type="project" value="EnsemblMetazoa"/>
</dbReference>
<evidence type="ECO:0000256" key="8">
    <source>
        <dbReference type="ARBA" id="ARBA00022777"/>
    </source>
</evidence>
<evidence type="ECO:0000256" key="10">
    <source>
        <dbReference type="ARBA" id="ARBA00047559"/>
    </source>
</evidence>
<dbReference type="PANTHER" id="PTHR44329">
    <property type="entry name" value="SERINE/THREONINE-PROTEIN KINASE TNNI3K-RELATED"/>
    <property type="match status" value="1"/>
</dbReference>
<dbReference type="GO" id="GO:0005737">
    <property type="term" value="C:cytoplasm"/>
    <property type="evidence" value="ECO:0007669"/>
    <property type="project" value="UniProtKB-SubCell"/>
</dbReference>
<evidence type="ECO:0000313" key="17">
    <source>
        <dbReference type="Proteomes" id="UP000024404"/>
    </source>
</evidence>
<feature type="compositionally biased region" description="Acidic residues" evidence="15">
    <location>
        <begin position="900"/>
        <end position="910"/>
    </location>
</feature>
<keyword evidence="6 12" id="KW-0808">Transferase</keyword>
<dbReference type="EC" id="2.7.11.25" evidence="3 12"/>
<dbReference type="GO" id="GO:0048691">
    <property type="term" value="P:positive regulation of axon extension involved in regeneration"/>
    <property type="evidence" value="ECO:0007669"/>
    <property type="project" value="EnsemblMetazoa"/>
</dbReference>
<evidence type="ECO:0000256" key="2">
    <source>
        <dbReference type="ARBA" id="ARBA00006529"/>
    </source>
</evidence>
<keyword evidence="8 12" id="KW-0418">Kinase</keyword>
<protein>
    <recommendedName>
        <fullName evidence="3 12">Mitogen-activated protein kinase kinase kinase</fullName>
        <ecNumber evidence="3 12">2.7.11.25</ecNumber>
    </recommendedName>
</protein>
<dbReference type="OMA" id="MKGIRQE"/>
<dbReference type="InterPro" id="IPR051681">
    <property type="entry name" value="Ser/Thr_Kinases-Pseudokinases"/>
</dbReference>
<dbReference type="PROSITE" id="PS50011">
    <property type="entry name" value="PROTEIN_KINASE_DOM"/>
    <property type="match status" value="1"/>
</dbReference>
<evidence type="ECO:0000256" key="13">
    <source>
        <dbReference type="PIRSR" id="PIRSR038165-50"/>
    </source>
</evidence>
<evidence type="ECO:0000256" key="5">
    <source>
        <dbReference type="ARBA" id="ARBA00022527"/>
    </source>
</evidence>
<accession>A0A2K6VJW7</accession>
<dbReference type="STRING" id="6282.A0A2K6VJW7"/>
<dbReference type="Gene3D" id="1.10.510.10">
    <property type="entry name" value="Transferase(Phosphotransferase) domain 1"/>
    <property type="match status" value="1"/>
</dbReference>
<dbReference type="GO" id="GO:0043025">
    <property type="term" value="C:neuronal cell body"/>
    <property type="evidence" value="ECO:0007669"/>
    <property type="project" value="EnsemblMetazoa"/>
</dbReference>
<evidence type="ECO:0000256" key="14">
    <source>
        <dbReference type="PIRSR" id="PIRSR038165-51"/>
    </source>
</evidence>
<dbReference type="AlphaFoldDB" id="A0A2K6VJW7"/>
<reference evidence="16" key="2">
    <citation type="submission" date="2018-02" db="UniProtKB">
        <authorList>
            <consortium name="EnsemblMetazoa"/>
        </authorList>
    </citation>
    <scope>IDENTIFICATION</scope>
</reference>
<dbReference type="GO" id="GO:0005524">
    <property type="term" value="F:ATP binding"/>
    <property type="evidence" value="ECO:0007669"/>
    <property type="project" value="UniProtKB-KW"/>
</dbReference>
<reference evidence="17" key="1">
    <citation type="submission" date="2013-10" db="EMBL/GenBank/DDBJ databases">
        <title>Genome sequencing of Onchocerca volvulus.</title>
        <authorList>
            <person name="Cotton J."/>
            <person name="Tsai J."/>
            <person name="Stanley E."/>
            <person name="Tracey A."/>
            <person name="Holroyd N."/>
            <person name="Lustigman S."/>
            <person name="Berriman M."/>
        </authorList>
    </citation>
    <scope>NUCLEOTIDE SEQUENCE</scope>
</reference>
<dbReference type="Gene3D" id="3.30.200.20">
    <property type="entry name" value="Phosphorylase Kinase, domain 1"/>
    <property type="match status" value="1"/>
</dbReference>
<dbReference type="InterPro" id="IPR008271">
    <property type="entry name" value="Ser/Thr_kinase_AS"/>
</dbReference>
<dbReference type="GO" id="GO:0050807">
    <property type="term" value="P:regulation of synapse organization"/>
    <property type="evidence" value="ECO:0007669"/>
    <property type="project" value="EnsemblMetazoa"/>
</dbReference>
<organism evidence="16 17">
    <name type="scientific">Onchocerca volvulus</name>
    <dbReference type="NCBI Taxonomy" id="6282"/>
    <lineage>
        <taxon>Eukaryota</taxon>
        <taxon>Metazoa</taxon>
        <taxon>Ecdysozoa</taxon>
        <taxon>Nematoda</taxon>
        <taxon>Chromadorea</taxon>
        <taxon>Rhabditida</taxon>
        <taxon>Spirurina</taxon>
        <taxon>Spiruromorpha</taxon>
        <taxon>Filarioidea</taxon>
        <taxon>Onchocercidae</taxon>
        <taxon>Onchocerca</taxon>
    </lineage>
</organism>
<feature type="compositionally biased region" description="Polar residues" evidence="15">
    <location>
        <begin position="775"/>
        <end position="791"/>
    </location>
</feature>
<comment type="catalytic activity">
    <reaction evidence="11">
        <text>L-seryl-[protein] + ATP = O-phospho-L-seryl-[protein] + ADP + H(+)</text>
        <dbReference type="Rhea" id="RHEA:17989"/>
        <dbReference type="Rhea" id="RHEA-COMP:9863"/>
        <dbReference type="Rhea" id="RHEA-COMP:11604"/>
        <dbReference type="ChEBI" id="CHEBI:15378"/>
        <dbReference type="ChEBI" id="CHEBI:29999"/>
        <dbReference type="ChEBI" id="CHEBI:30616"/>
        <dbReference type="ChEBI" id="CHEBI:83421"/>
        <dbReference type="ChEBI" id="CHEBI:456216"/>
        <dbReference type="EC" id="2.7.11.25"/>
    </reaction>
</comment>
<feature type="region of interest" description="Disordered" evidence="15">
    <location>
        <begin position="881"/>
        <end position="918"/>
    </location>
</feature>
<dbReference type="EMBL" id="CMVM020000025">
    <property type="status" value="NOT_ANNOTATED_CDS"/>
    <property type="molecule type" value="Genomic_DNA"/>
</dbReference>
<evidence type="ECO:0000256" key="3">
    <source>
        <dbReference type="ARBA" id="ARBA00012406"/>
    </source>
</evidence>
<feature type="compositionally biased region" description="Polar residues" evidence="15">
    <location>
        <begin position="657"/>
        <end position="668"/>
    </location>
</feature>
<dbReference type="GO" id="GO:0048841">
    <property type="term" value="P:regulation of axon extension involved in axon guidance"/>
    <property type="evidence" value="ECO:0007669"/>
    <property type="project" value="EnsemblMetazoa"/>
</dbReference>
<dbReference type="GO" id="GO:1905868">
    <property type="term" value="P:regulation of 3'-UTR-mediated mRNA stabilization"/>
    <property type="evidence" value="ECO:0007669"/>
    <property type="project" value="EnsemblMetazoa"/>
</dbReference>
<feature type="compositionally biased region" description="Polar residues" evidence="15">
    <location>
        <begin position="632"/>
        <end position="650"/>
    </location>
</feature>
<evidence type="ECO:0000256" key="12">
    <source>
        <dbReference type="PIRNR" id="PIRNR038165"/>
    </source>
</evidence>
<evidence type="ECO:0000256" key="15">
    <source>
        <dbReference type="SAM" id="MobiDB-lite"/>
    </source>
</evidence>
<dbReference type="GO" id="GO:0031625">
    <property type="term" value="F:ubiquitin protein ligase binding"/>
    <property type="evidence" value="ECO:0007669"/>
    <property type="project" value="EnsemblMetazoa"/>
</dbReference>
<keyword evidence="5 12" id="KW-0723">Serine/threonine-protein kinase</keyword>